<proteinExistence type="predicted"/>
<dbReference type="EMBL" id="JAYGJQ010000001">
    <property type="protein sequence ID" value="MEA9356238.1"/>
    <property type="molecule type" value="Genomic_DNA"/>
</dbReference>
<reference evidence="4 5" key="1">
    <citation type="submission" date="2023-11" db="EMBL/GenBank/DDBJ databases">
        <title>A Novel Polar Bacteriovorax (B. antarcticus) Isolated from the Biocrust in Antarctica.</title>
        <authorList>
            <person name="Mun W."/>
            <person name="Choi S.Y."/>
            <person name="Mitchell R.J."/>
        </authorList>
    </citation>
    <scope>NUCLEOTIDE SEQUENCE [LARGE SCALE GENOMIC DNA]</scope>
    <source>
        <strain evidence="4 5">PP10</strain>
    </source>
</reference>
<organism evidence="4 5">
    <name type="scientific">Bacteriovorax antarcticus</name>
    <dbReference type="NCBI Taxonomy" id="3088717"/>
    <lineage>
        <taxon>Bacteria</taxon>
        <taxon>Pseudomonadati</taxon>
        <taxon>Bdellovibrionota</taxon>
        <taxon>Bacteriovoracia</taxon>
        <taxon>Bacteriovoracales</taxon>
        <taxon>Bacteriovoracaceae</taxon>
        <taxon>Bacteriovorax</taxon>
    </lineage>
</organism>
<dbReference type="PANTHER" id="PTHR35936">
    <property type="entry name" value="MEMBRANE-BOUND LYTIC MUREIN TRANSGLYCOSYLASE F"/>
    <property type="match status" value="1"/>
</dbReference>
<keyword evidence="1 2" id="KW-0732">Signal</keyword>
<accession>A0ABU5VT65</accession>
<protein>
    <submittedName>
        <fullName evidence="4">Transporter substrate-binding domain-containing protein</fullName>
    </submittedName>
</protein>
<dbReference type="PANTHER" id="PTHR35936:SF25">
    <property type="entry name" value="ABC TRANSPORTER SUBSTRATE-BINDING PROTEIN"/>
    <property type="match status" value="1"/>
</dbReference>
<evidence type="ECO:0000259" key="3">
    <source>
        <dbReference type="SMART" id="SM00062"/>
    </source>
</evidence>
<feature type="domain" description="Solute-binding protein family 3/N-terminal" evidence="3">
    <location>
        <begin position="51"/>
        <end position="259"/>
    </location>
</feature>
<evidence type="ECO:0000313" key="5">
    <source>
        <dbReference type="Proteomes" id="UP001302274"/>
    </source>
</evidence>
<comment type="caution">
    <text evidence="4">The sequence shown here is derived from an EMBL/GenBank/DDBJ whole genome shotgun (WGS) entry which is preliminary data.</text>
</comment>
<gene>
    <name evidence="4" type="ORF">SHI21_08495</name>
</gene>
<dbReference type="RefSeq" id="WP_323575924.1">
    <property type="nucleotide sequence ID" value="NZ_JAYGJQ010000001.1"/>
</dbReference>
<keyword evidence="5" id="KW-1185">Reference proteome</keyword>
<feature type="chain" id="PRO_5046472748" evidence="2">
    <location>
        <begin position="29"/>
        <end position="282"/>
    </location>
</feature>
<dbReference type="Pfam" id="PF00497">
    <property type="entry name" value="SBP_bac_3"/>
    <property type="match status" value="1"/>
</dbReference>
<evidence type="ECO:0000256" key="2">
    <source>
        <dbReference type="SAM" id="SignalP"/>
    </source>
</evidence>
<evidence type="ECO:0000313" key="4">
    <source>
        <dbReference type="EMBL" id="MEA9356238.1"/>
    </source>
</evidence>
<dbReference type="SUPFAM" id="SSF53850">
    <property type="entry name" value="Periplasmic binding protein-like II"/>
    <property type="match status" value="1"/>
</dbReference>
<dbReference type="SMART" id="SM00062">
    <property type="entry name" value="PBPb"/>
    <property type="match status" value="1"/>
</dbReference>
<sequence length="282" mass="32537">MKYRFHINALSKLIAILVCFSLIQMAQAKDLVRLTAGEWVPYISETLDHKGLISQITEEAFALQNIEMKLGIFPWERAYQLSKSGLWDGTIALSKTTEREKNYLFSDPIYTGKYVFFHLKSTSVKWQNYNDLSKLRIGAARGFGGMGQEFLSAEENKIIKVDRVTTMLQAFNMLLLGRVQLVPSDLEVGYVLLNQNFDKKKIEQITHNNHVIQLTKYHLVMTKASPKSADLINKFNLGLKTLKKSGRYNQIIKEFYQKKIYQDFLPADYLTSEMNGLRKNYP</sequence>
<evidence type="ECO:0000256" key="1">
    <source>
        <dbReference type="ARBA" id="ARBA00022729"/>
    </source>
</evidence>
<dbReference type="Gene3D" id="3.40.190.10">
    <property type="entry name" value="Periplasmic binding protein-like II"/>
    <property type="match status" value="2"/>
</dbReference>
<name>A0ABU5VT65_9BACT</name>
<feature type="signal peptide" evidence="2">
    <location>
        <begin position="1"/>
        <end position="28"/>
    </location>
</feature>
<dbReference type="InterPro" id="IPR001638">
    <property type="entry name" value="Solute-binding_3/MltF_N"/>
</dbReference>
<dbReference type="Proteomes" id="UP001302274">
    <property type="component" value="Unassembled WGS sequence"/>
</dbReference>